<comment type="caution">
    <text evidence="2">The sequence shown here is derived from an EMBL/GenBank/DDBJ whole genome shotgun (WGS) entry which is preliminary data.</text>
</comment>
<proteinExistence type="predicted"/>
<accession>W4VR12</accession>
<evidence type="ECO:0000313" key="3">
    <source>
        <dbReference type="Proteomes" id="UP000019102"/>
    </source>
</evidence>
<dbReference type="Pfam" id="PF13701">
    <property type="entry name" value="DDE_Tnp_1_4"/>
    <property type="match status" value="1"/>
</dbReference>
<dbReference type="EMBL" id="BAVS01000064">
    <property type="protein sequence ID" value="GAE95469.1"/>
    <property type="molecule type" value="Genomic_DNA"/>
</dbReference>
<gene>
    <name evidence="2" type="ORF">JCM21714_4713</name>
</gene>
<evidence type="ECO:0000259" key="1">
    <source>
        <dbReference type="Pfam" id="PF13701"/>
    </source>
</evidence>
<sequence>MNHADHLNPDPALTTILNKSELASQPTMSRVNQHMDKDTLKQFQEVNRTLIDRYHEWEAPEILVLAIDSSNSAIYGDPYGSAYIAFHPNFHCDNIGRQPRGYRAILCQQ</sequence>
<dbReference type="InterPro" id="IPR025668">
    <property type="entry name" value="Tnp_DDE_dom"/>
</dbReference>
<dbReference type="STRING" id="1298598.JCM21714_4713"/>
<protein>
    <recommendedName>
        <fullName evidence="1">Transposase DDE domain-containing protein</fullName>
    </recommendedName>
</protein>
<reference evidence="2 3" key="1">
    <citation type="journal article" date="2014" name="Genome Announc.">
        <title>Draft Genome Sequence of the Boron-Tolerant and Moderately Halotolerant Bacterium Gracilibacillus boraciitolerans JCM 21714T.</title>
        <authorList>
            <person name="Ahmed I."/>
            <person name="Oshima K."/>
            <person name="Suda W."/>
            <person name="Kitamura K."/>
            <person name="Iida T."/>
            <person name="Ohmori Y."/>
            <person name="Fujiwara T."/>
            <person name="Hattori M."/>
            <person name="Ohkuma M."/>
        </authorList>
    </citation>
    <scope>NUCLEOTIDE SEQUENCE [LARGE SCALE GENOMIC DNA]</scope>
    <source>
        <strain evidence="2 3">JCM 21714</strain>
    </source>
</reference>
<dbReference type="AlphaFoldDB" id="W4VR12"/>
<feature type="domain" description="Transposase DDE" evidence="1">
    <location>
        <begin position="2"/>
        <end position="88"/>
    </location>
</feature>
<organism evidence="2 3">
    <name type="scientific">Gracilibacillus boraciitolerans JCM 21714</name>
    <dbReference type="NCBI Taxonomy" id="1298598"/>
    <lineage>
        <taxon>Bacteria</taxon>
        <taxon>Bacillati</taxon>
        <taxon>Bacillota</taxon>
        <taxon>Bacilli</taxon>
        <taxon>Bacillales</taxon>
        <taxon>Bacillaceae</taxon>
        <taxon>Gracilibacillus</taxon>
    </lineage>
</organism>
<keyword evidence="3" id="KW-1185">Reference proteome</keyword>
<dbReference type="eggNOG" id="COG3385">
    <property type="taxonomic scope" value="Bacteria"/>
</dbReference>
<dbReference type="Proteomes" id="UP000019102">
    <property type="component" value="Unassembled WGS sequence"/>
</dbReference>
<name>W4VR12_9BACI</name>
<evidence type="ECO:0000313" key="2">
    <source>
        <dbReference type="EMBL" id="GAE95469.1"/>
    </source>
</evidence>